<dbReference type="EMBL" id="BBPA01000026">
    <property type="protein sequence ID" value="GAL92815.1"/>
    <property type="molecule type" value="Genomic_DNA"/>
</dbReference>
<dbReference type="Gene3D" id="2.40.30.170">
    <property type="match status" value="1"/>
</dbReference>
<evidence type="ECO:0000256" key="2">
    <source>
        <dbReference type="ARBA" id="ARBA00009477"/>
    </source>
</evidence>
<sequence>MTTNLDRERDNWSFQTKELIDTLPLPWTRGLLYFLIIFVSIILPWAIFSKVDETGVGPGKLEPQGETVKIDAIATGKVEKIYVREGQEVKAGQPILTLDSSLIGKEIQQIEEKIEGQKSRLSQQKLVKSQLEISLTTQSQQNRAAAAEKEASIEQARENVDALIKKAKISLEEQQARVNQAKTALAQSQTDYPILKSRYQTALKEVDRYRKAWEDGAISEVQFIEREDNAKERQQLYERGKAEVKENQHKLAELKSAYRQTSQQTSADIAQARLQLQERQRGYQSLRHSNELALLRIQEQINNLDTEIATLASEIAQSESQRQALQIQLSQRVLKANTDGTIFSLPIKRAGAVVQSGTRVAEIAPKGSRFILKAEMPTDQSQFLRAGMPIKVKFDAYPFQDYGIIGGKITKKSPTAIEKDTATGKINVFELEIQLDRSCIQKGNQCIPLNPGDTATAEAIVRQRRVIDYILDPFKDLQKDGLKL</sequence>
<accession>A0A0A1VSV3</accession>
<dbReference type="Gene3D" id="2.40.50.100">
    <property type="match status" value="1"/>
</dbReference>
<keyword evidence="6" id="KW-0175">Coiled coil</keyword>
<dbReference type="InterPro" id="IPR050739">
    <property type="entry name" value="MFP"/>
</dbReference>
<evidence type="ECO:0000259" key="8">
    <source>
        <dbReference type="Pfam" id="PF26002"/>
    </source>
</evidence>
<dbReference type="RefSeq" id="WP_045358583.1">
    <property type="nucleotide sequence ID" value="NZ_BBPA01000026.1"/>
</dbReference>
<evidence type="ECO:0000256" key="5">
    <source>
        <dbReference type="ARBA" id="ARBA00023136"/>
    </source>
</evidence>
<feature type="coiled-coil region" evidence="6">
    <location>
        <begin position="237"/>
        <end position="264"/>
    </location>
</feature>
<dbReference type="AlphaFoldDB" id="A0A0A1VSV3"/>
<protein>
    <submittedName>
        <fullName evidence="9">HlyD family secretion protein</fullName>
    </submittedName>
</protein>
<keyword evidence="5 7" id="KW-0472">Membrane</keyword>
<comment type="subcellular location">
    <subcellularLocation>
        <location evidence="1">Membrane</location>
        <topology evidence="1">Single-pass membrane protein</topology>
    </subcellularLocation>
</comment>
<dbReference type="PRINTS" id="PR01490">
    <property type="entry name" value="RTXTOXIND"/>
</dbReference>
<dbReference type="Proteomes" id="UP000030321">
    <property type="component" value="Unassembled WGS sequence"/>
</dbReference>
<evidence type="ECO:0000256" key="4">
    <source>
        <dbReference type="ARBA" id="ARBA00022989"/>
    </source>
</evidence>
<dbReference type="PANTHER" id="PTHR30386:SF26">
    <property type="entry name" value="TRANSPORT PROTEIN COMB"/>
    <property type="match status" value="1"/>
</dbReference>
<dbReference type="PANTHER" id="PTHR30386">
    <property type="entry name" value="MEMBRANE FUSION SUBUNIT OF EMRAB-TOLC MULTIDRUG EFFLUX PUMP"/>
    <property type="match status" value="1"/>
</dbReference>
<feature type="coiled-coil region" evidence="6">
    <location>
        <begin position="294"/>
        <end position="328"/>
    </location>
</feature>
<keyword evidence="3 7" id="KW-0812">Transmembrane</keyword>
<evidence type="ECO:0000313" key="10">
    <source>
        <dbReference type="Proteomes" id="UP000030321"/>
    </source>
</evidence>
<organism evidence="9 10">
    <name type="scientific">Microcystis aeruginosa NIES-44</name>
    <dbReference type="NCBI Taxonomy" id="449439"/>
    <lineage>
        <taxon>Bacteria</taxon>
        <taxon>Bacillati</taxon>
        <taxon>Cyanobacteriota</taxon>
        <taxon>Cyanophyceae</taxon>
        <taxon>Oscillatoriophycideae</taxon>
        <taxon>Chroococcales</taxon>
        <taxon>Microcystaceae</taxon>
        <taxon>Microcystis</taxon>
    </lineage>
</organism>
<keyword evidence="4 7" id="KW-1133">Transmembrane helix</keyword>
<feature type="transmembrane region" description="Helical" evidence="7">
    <location>
        <begin position="31"/>
        <end position="48"/>
    </location>
</feature>
<evidence type="ECO:0000256" key="3">
    <source>
        <dbReference type="ARBA" id="ARBA00022692"/>
    </source>
</evidence>
<dbReference type="InterPro" id="IPR058982">
    <property type="entry name" value="Beta-barrel_AprE"/>
</dbReference>
<dbReference type="GO" id="GO:0016020">
    <property type="term" value="C:membrane"/>
    <property type="evidence" value="ECO:0007669"/>
    <property type="project" value="UniProtKB-SubCell"/>
</dbReference>
<evidence type="ECO:0000256" key="1">
    <source>
        <dbReference type="ARBA" id="ARBA00004167"/>
    </source>
</evidence>
<feature type="coiled-coil region" evidence="6">
    <location>
        <begin position="107"/>
        <end position="191"/>
    </location>
</feature>
<evidence type="ECO:0000313" key="9">
    <source>
        <dbReference type="EMBL" id="GAL92815.1"/>
    </source>
</evidence>
<evidence type="ECO:0000256" key="7">
    <source>
        <dbReference type="SAM" id="Phobius"/>
    </source>
</evidence>
<name>A0A0A1VSV3_MICAE</name>
<evidence type="ECO:0000256" key="6">
    <source>
        <dbReference type="SAM" id="Coils"/>
    </source>
</evidence>
<reference evidence="10" key="1">
    <citation type="journal article" date="2015" name="Genome">
        <title>Whole Genome Sequence of the Non-Microcystin-Producing Microcystis aeruginosa Strain NIES-44.</title>
        <authorList>
            <person name="Okano K."/>
            <person name="Miyata N."/>
            <person name="Ozaki Y."/>
        </authorList>
    </citation>
    <scope>NUCLEOTIDE SEQUENCE [LARGE SCALE GENOMIC DNA]</scope>
    <source>
        <strain evidence="10">NIES-44</strain>
    </source>
</reference>
<proteinExistence type="inferred from homology"/>
<gene>
    <name evidence="9" type="ORF">N44_01373</name>
</gene>
<comment type="caution">
    <text evidence="9">The sequence shown here is derived from an EMBL/GenBank/DDBJ whole genome shotgun (WGS) entry which is preliminary data.</text>
</comment>
<comment type="similarity">
    <text evidence="2">Belongs to the membrane fusion protein (MFP) (TC 8.A.1) family.</text>
</comment>
<feature type="domain" description="AprE-like beta-barrel" evidence="8">
    <location>
        <begin position="371"/>
        <end position="457"/>
    </location>
</feature>
<dbReference type="Gene3D" id="1.10.287.470">
    <property type="entry name" value="Helix hairpin bin"/>
    <property type="match status" value="1"/>
</dbReference>
<dbReference type="Pfam" id="PF26002">
    <property type="entry name" value="Beta-barrel_AprE"/>
    <property type="match status" value="1"/>
</dbReference>